<dbReference type="InterPro" id="IPR014044">
    <property type="entry name" value="CAP_dom"/>
</dbReference>
<organism evidence="8 9">
    <name type="scientific">Phyllostomus discolor</name>
    <name type="common">pale spear-nosed bat</name>
    <dbReference type="NCBI Taxonomy" id="89673"/>
    <lineage>
        <taxon>Eukaryota</taxon>
        <taxon>Metazoa</taxon>
        <taxon>Chordata</taxon>
        <taxon>Craniata</taxon>
        <taxon>Vertebrata</taxon>
        <taxon>Euteleostomi</taxon>
        <taxon>Mammalia</taxon>
        <taxon>Eutheria</taxon>
        <taxon>Laurasiatheria</taxon>
        <taxon>Chiroptera</taxon>
        <taxon>Yangochiroptera</taxon>
        <taxon>Phyllostomidae</taxon>
        <taxon>Phyllostominae</taxon>
        <taxon>Phyllostomus</taxon>
    </lineage>
</organism>
<reference evidence="9" key="1">
    <citation type="submission" date="2025-08" db="UniProtKB">
        <authorList>
            <consortium name="RefSeq"/>
        </authorList>
    </citation>
    <scope>IDENTIFICATION</scope>
    <source>
        <tissue evidence="9">Muscle</tissue>
    </source>
</reference>
<dbReference type="RefSeq" id="XP_035865757.1">
    <property type="nucleotide sequence ID" value="XM_036009864.1"/>
</dbReference>
<dbReference type="CTD" id="140902"/>
<comment type="subcellular location">
    <subcellularLocation>
        <location evidence="1">Secreted</location>
    </subcellularLocation>
</comment>
<evidence type="ECO:0000256" key="6">
    <source>
        <dbReference type="ARBA" id="ARBA00023180"/>
    </source>
</evidence>
<dbReference type="PANTHER" id="PTHR10334">
    <property type="entry name" value="CYSTEINE-RICH SECRETORY PROTEIN-RELATED"/>
    <property type="match status" value="1"/>
</dbReference>
<proteinExistence type="inferred from homology"/>
<dbReference type="InterPro" id="IPR001283">
    <property type="entry name" value="CRISP-related"/>
</dbReference>
<comment type="similarity">
    <text evidence="2">Belongs to the CRISP family.</text>
</comment>
<keyword evidence="4" id="KW-0646">Protease inhibitor</keyword>
<evidence type="ECO:0000256" key="5">
    <source>
        <dbReference type="ARBA" id="ARBA00022729"/>
    </source>
</evidence>
<dbReference type="SMART" id="SM00198">
    <property type="entry name" value="SCP"/>
    <property type="match status" value="1"/>
</dbReference>
<dbReference type="GeneID" id="114506122"/>
<dbReference type="FunCoup" id="A0A7E6CG57">
    <property type="interactions" value="28"/>
</dbReference>
<gene>
    <name evidence="9" type="primary">R3HDML</name>
</gene>
<keyword evidence="5" id="KW-0732">Signal</keyword>
<dbReference type="InterPro" id="IPR035940">
    <property type="entry name" value="CAP_sf"/>
</dbReference>
<dbReference type="PRINTS" id="PR00837">
    <property type="entry name" value="V5TPXLIKE"/>
</dbReference>
<dbReference type="SUPFAM" id="SSF55797">
    <property type="entry name" value="PR-1-like"/>
    <property type="match status" value="1"/>
</dbReference>
<dbReference type="Pfam" id="PF00188">
    <property type="entry name" value="CAP"/>
    <property type="match status" value="1"/>
</dbReference>
<dbReference type="InterPro" id="IPR047899">
    <property type="entry name" value="R3HDML_CAP"/>
</dbReference>
<sequence length="278" mass="30595">MVSCKPLVKQLALTAQGRRVWSLQPAMPLLPGTVGLAGLIFWAGQIVNTLVPSAAPVPAWPNSTALHPLGGSGVPHYRRKRHISARDMSALLDYHNHIRATVHPPAANMEYMVWDEQLARSAEAWATQCIWAHGPSQLMRYVGQNLSIHTGRYHSVVDLVRAWSEERQHYLFPAPADCTPRCPWRCSGPVCSHYTQMVWASSSRLGCALHTCGSISVWGSTWRQAVYLVCNYAIKGNWIGEAPYKTGRPCSACPPSYQGSCSSNMCLSGLQSNQLRGS</sequence>
<dbReference type="GO" id="GO:0005576">
    <property type="term" value="C:extracellular region"/>
    <property type="evidence" value="ECO:0007669"/>
    <property type="project" value="UniProtKB-SubCell"/>
</dbReference>
<dbReference type="CDD" id="cd18815">
    <property type="entry name" value="CAP_R3HDML"/>
    <property type="match status" value="1"/>
</dbReference>
<evidence type="ECO:0000256" key="4">
    <source>
        <dbReference type="ARBA" id="ARBA00022690"/>
    </source>
</evidence>
<evidence type="ECO:0000256" key="2">
    <source>
        <dbReference type="ARBA" id="ARBA00009923"/>
    </source>
</evidence>
<evidence type="ECO:0000256" key="3">
    <source>
        <dbReference type="ARBA" id="ARBA00022525"/>
    </source>
</evidence>
<dbReference type="Gene3D" id="3.40.33.10">
    <property type="entry name" value="CAP"/>
    <property type="match status" value="1"/>
</dbReference>
<evidence type="ECO:0000259" key="7">
    <source>
        <dbReference type="SMART" id="SM00198"/>
    </source>
</evidence>
<dbReference type="GO" id="GO:0030414">
    <property type="term" value="F:peptidase inhibitor activity"/>
    <property type="evidence" value="ECO:0007669"/>
    <property type="project" value="UniProtKB-KW"/>
</dbReference>
<dbReference type="AlphaFoldDB" id="A0A7E6CG57"/>
<keyword evidence="6" id="KW-0325">Glycoprotein</keyword>
<dbReference type="Proteomes" id="UP000504628">
    <property type="component" value="Chromosome 9"/>
</dbReference>
<evidence type="ECO:0000313" key="9">
    <source>
        <dbReference type="RefSeq" id="XP_035865757.1"/>
    </source>
</evidence>
<name>A0A7E6CG57_9CHIR</name>
<keyword evidence="3" id="KW-0964">Secreted</keyword>
<feature type="domain" description="SCP" evidence="7">
    <location>
        <begin position="86"/>
        <end position="240"/>
    </location>
</feature>
<protein>
    <submittedName>
        <fullName evidence="9">Peptidase inhibitor R3HDML isoform X1</fullName>
    </submittedName>
</protein>
<dbReference type="OrthoDB" id="414826at2759"/>
<evidence type="ECO:0000256" key="1">
    <source>
        <dbReference type="ARBA" id="ARBA00004613"/>
    </source>
</evidence>
<evidence type="ECO:0000313" key="8">
    <source>
        <dbReference type="Proteomes" id="UP000504628"/>
    </source>
</evidence>
<dbReference type="FunFam" id="3.40.33.10:FF:000003">
    <property type="entry name" value="Peptidase inhibitor 15"/>
    <property type="match status" value="1"/>
</dbReference>
<dbReference type="InParanoid" id="A0A7E6CG57"/>
<accession>A0A7E6CG57</accession>
<keyword evidence="8" id="KW-1185">Reference proteome</keyword>